<dbReference type="InterPro" id="IPR036259">
    <property type="entry name" value="MFS_trans_sf"/>
</dbReference>
<feature type="transmembrane region" description="Helical" evidence="8">
    <location>
        <begin position="315"/>
        <end position="336"/>
    </location>
</feature>
<feature type="transmembrane region" description="Helical" evidence="8">
    <location>
        <begin position="286"/>
        <end position="308"/>
    </location>
</feature>
<evidence type="ECO:0000256" key="1">
    <source>
        <dbReference type="ARBA" id="ARBA00004651"/>
    </source>
</evidence>
<evidence type="ECO:0000256" key="4">
    <source>
        <dbReference type="ARBA" id="ARBA00022692"/>
    </source>
</evidence>
<feature type="transmembrane region" description="Helical" evidence="8">
    <location>
        <begin position="203"/>
        <end position="225"/>
    </location>
</feature>
<feature type="transmembrane region" description="Helical" evidence="8">
    <location>
        <begin position="252"/>
        <end position="274"/>
    </location>
</feature>
<feature type="transmembrane region" description="Helical" evidence="8">
    <location>
        <begin position="142"/>
        <end position="163"/>
    </location>
</feature>
<dbReference type="InterPro" id="IPR005829">
    <property type="entry name" value="Sugar_transporter_CS"/>
</dbReference>
<feature type="transmembrane region" description="Helical" evidence="8">
    <location>
        <begin position="80"/>
        <end position="105"/>
    </location>
</feature>
<dbReference type="InterPro" id="IPR011701">
    <property type="entry name" value="MFS"/>
</dbReference>
<evidence type="ECO:0000256" key="6">
    <source>
        <dbReference type="ARBA" id="ARBA00023136"/>
    </source>
</evidence>
<dbReference type="PANTHER" id="PTHR23517:SF13">
    <property type="entry name" value="MAJOR FACILITATOR SUPERFAMILY MFS_1"/>
    <property type="match status" value="1"/>
</dbReference>
<dbReference type="Proteomes" id="UP001556631">
    <property type="component" value="Unassembled WGS sequence"/>
</dbReference>
<dbReference type="PROSITE" id="PS50850">
    <property type="entry name" value="MFS"/>
    <property type="match status" value="1"/>
</dbReference>
<evidence type="ECO:0000256" key="2">
    <source>
        <dbReference type="ARBA" id="ARBA00022448"/>
    </source>
</evidence>
<dbReference type="PROSITE" id="PS00216">
    <property type="entry name" value="SUGAR_TRANSPORT_1"/>
    <property type="match status" value="1"/>
</dbReference>
<gene>
    <name evidence="10" type="ORF">AB3X52_12670</name>
</gene>
<name>A0ABV3T1I8_9ACTN</name>
<dbReference type="RefSeq" id="WP_367994449.1">
    <property type="nucleotide sequence ID" value="NZ_JBFPJR010000021.1"/>
</dbReference>
<sequence>MSADSGPAPDRPWTQHYTAGVRPEMEVPDEPVTAPLQRAAQRWPDRRRTLSLLVFKIELFAFFVAAAAPSPLLVPYRHEFGFGPAMVTIIFAIYAVALLIALLVAGGLSDHVGRRPVLIGTLALEALGMAVFWSALDTDWLLAGRAVQGVATGIAVGALNAAILEAAPSGSRVGALINGFAPLSGLAVGGLATGWLIRQVADPVTVTFAFLTLFFAVVALVSLGLPETSPRRPGALTSLVPRISVPRTARRTFLSLVPSLSALWATGGLYLSLVPLAMKDVFGVESALAGGFAIGLLNASGAVAPLLLRRLLPSLTTVIGSSALVLGAAGVALSTALTSTPVFFVATAVAGSGFGMVFSAGPRQVMELVPGDQRAATFASIYVVSYLTFSVPAVAAGALVGPLGLDHVLLGYAVVVLVSSAIGLATSMSERRRTRDGADAAGTVAPHVAEV</sequence>
<accession>A0ABV3T1I8</accession>
<keyword evidence="6 8" id="KW-0472">Membrane</keyword>
<feature type="transmembrane region" description="Helical" evidence="8">
    <location>
        <begin position="175"/>
        <end position="197"/>
    </location>
</feature>
<evidence type="ECO:0000256" key="3">
    <source>
        <dbReference type="ARBA" id="ARBA00022475"/>
    </source>
</evidence>
<keyword evidence="11" id="KW-1185">Reference proteome</keyword>
<feature type="transmembrane region" description="Helical" evidence="8">
    <location>
        <begin position="50"/>
        <end position="68"/>
    </location>
</feature>
<reference evidence="10 11" key="1">
    <citation type="submission" date="2024-07" db="EMBL/GenBank/DDBJ databases">
        <authorList>
            <person name="Lee S."/>
            <person name="Kang M."/>
        </authorList>
    </citation>
    <scope>NUCLEOTIDE SEQUENCE [LARGE SCALE GENOMIC DNA]</scope>
    <source>
        <strain evidence="10 11">DS6</strain>
    </source>
</reference>
<dbReference type="EMBL" id="JBFPJR010000021">
    <property type="protein sequence ID" value="MEX0428477.1"/>
    <property type="molecule type" value="Genomic_DNA"/>
</dbReference>
<feature type="transmembrane region" description="Helical" evidence="8">
    <location>
        <begin position="342"/>
        <end position="360"/>
    </location>
</feature>
<evidence type="ECO:0000313" key="10">
    <source>
        <dbReference type="EMBL" id="MEX0428477.1"/>
    </source>
</evidence>
<comment type="caution">
    <text evidence="10">The sequence shown here is derived from an EMBL/GenBank/DDBJ whole genome shotgun (WGS) entry which is preliminary data.</text>
</comment>
<organism evidence="10 11">
    <name type="scientific">Nocardioides eburneus</name>
    <dbReference type="NCBI Taxonomy" id="3231482"/>
    <lineage>
        <taxon>Bacteria</taxon>
        <taxon>Bacillati</taxon>
        <taxon>Actinomycetota</taxon>
        <taxon>Actinomycetes</taxon>
        <taxon>Propionibacteriales</taxon>
        <taxon>Nocardioidaceae</taxon>
        <taxon>Nocardioides</taxon>
    </lineage>
</organism>
<protein>
    <submittedName>
        <fullName evidence="10">MFS transporter</fullName>
    </submittedName>
</protein>
<evidence type="ECO:0000256" key="8">
    <source>
        <dbReference type="SAM" id="Phobius"/>
    </source>
</evidence>
<keyword evidence="2" id="KW-0813">Transport</keyword>
<evidence type="ECO:0000259" key="9">
    <source>
        <dbReference type="PROSITE" id="PS50850"/>
    </source>
</evidence>
<feature type="transmembrane region" description="Helical" evidence="8">
    <location>
        <begin position="407"/>
        <end position="425"/>
    </location>
</feature>
<feature type="transmembrane region" description="Helical" evidence="8">
    <location>
        <begin position="381"/>
        <end position="401"/>
    </location>
</feature>
<dbReference type="InterPro" id="IPR020846">
    <property type="entry name" value="MFS_dom"/>
</dbReference>
<feature type="transmembrane region" description="Helical" evidence="8">
    <location>
        <begin position="117"/>
        <end position="136"/>
    </location>
</feature>
<feature type="region of interest" description="Disordered" evidence="7">
    <location>
        <begin position="1"/>
        <end position="24"/>
    </location>
</feature>
<dbReference type="InterPro" id="IPR050171">
    <property type="entry name" value="MFS_Transporters"/>
</dbReference>
<comment type="subcellular location">
    <subcellularLocation>
        <location evidence="1">Cell membrane</location>
        <topology evidence="1">Multi-pass membrane protein</topology>
    </subcellularLocation>
</comment>
<keyword evidence="4 8" id="KW-0812">Transmembrane</keyword>
<proteinExistence type="predicted"/>
<keyword evidence="3" id="KW-1003">Cell membrane</keyword>
<dbReference type="SUPFAM" id="SSF103473">
    <property type="entry name" value="MFS general substrate transporter"/>
    <property type="match status" value="1"/>
</dbReference>
<keyword evidence="5 8" id="KW-1133">Transmembrane helix</keyword>
<dbReference type="Gene3D" id="1.20.1250.20">
    <property type="entry name" value="MFS general substrate transporter like domains"/>
    <property type="match status" value="1"/>
</dbReference>
<feature type="domain" description="Major facilitator superfamily (MFS) profile" evidence="9">
    <location>
        <begin position="49"/>
        <end position="431"/>
    </location>
</feature>
<evidence type="ECO:0000256" key="5">
    <source>
        <dbReference type="ARBA" id="ARBA00022989"/>
    </source>
</evidence>
<dbReference type="PANTHER" id="PTHR23517">
    <property type="entry name" value="RESISTANCE PROTEIN MDTM, PUTATIVE-RELATED-RELATED"/>
    <property type="match status" value="1"/>
</dbReference>
<evidence type="ECO:0000313" key="11">
    <source>
        <dbReference type="Proteomes" id="UP001556631"/>
    </source>
</evidence>
<dbReference type="Pfam" id="PF07690">
    <property type="entry name" value="MFS_1"/>
    <property type="match status" value="1"/>
</dbReference>
<evidence type="ECO:0000256" key="7">
    <source>
        <dbReference type="SAM" id="MobiDB-lite"/>
    </source>
</evidence>